<evidence type="ECO:0000313" key="4">
    <source>
        <dbReference type="EMBL" id="PWW76408.1"/>
    </source>
</evidence>
<name>A0A317SPZ7_9PEZI</name>
<dbReference type="InterPro" id="IPR013730">
    <property type="entry name" value="Fyv7/TAP26"/>
</dbReference>
<proteinExistence type="inferred from homology"/>
<reference evidence="4 5" key="1">
    <citation type="submission" date="2018-03" db="EMBL/GenBank/DDBJ databases">
        <title>Genomes of Pezizomycetes fungi and the evolution of truffles.</title>
        <authorList>
            <person name="Murat C."/>
            <person name="Payen T."/>
            <person name="Noel B."/>
            <person name="Kuo A."/>
            <person name="Martin F.M."/>
        </authorList>
    </citation>
    <scope>NUCLEOTIDE SEQUENCE [LARGE SCALE GENOMIC DNA]</scope>
    <source>
        <strain evidence="4">091103-1</strain>
    </source>
</reference>
<evidence type="ECO:0000256" key="2">
    <source>
        <dbReference type="ARBA" id="ARBA00018780"/>
    </source>
</evidence>
<evidence type="ECO:0000256" key="3">
    <source>
        <dbReference type="SAM" id="MobiDB-lite"/>
    </source>
</evidence>
<organism evidence="4 5">
    <name type="scientific">Tuber magnatum</name>
    <name type="common">white Piedmont truffle</name>
    <dbReference type="NCBI Taxonomy" id="42249"/>
    <lineage>
        <taxon>Eukaryota</taxon>
        <taxon>Fungi</taxon>
        <taxon>Dikarya</taxon>
        <taxon>Ascomycota</taxon>
        <taxon>Pezizomycotina</taxon>
        <taxon>Pezizomycetes</taxon>
        <taxon>Pezizales</taxon>
        <taxon>Tuberaceae</taxon>
        <taxon>Tuber</taxon>
    </lineage>
</organism>
<feature type="region of interest" description="Disordered" evidence="3">
    <location>
        <begin position="1"/>
        <end position="32"/>
    </location>
</feature>
<dbReference type="AlphaFoldDB" id="A0A317SPZ7"/>
<dbReference type="Pfam" id="PF08524">
    <property type="entry name" value="rRNA_processing"/>
    <property type="match status" value="1"/>
</dbReference>
<dbReference type="PANTHER" id="PTHR41805:SF1">
    <property type="entry name" value="RRNA-PROCESSING PROTEIN FYV7"/>
    <property type="match status" value="1"/>
</dbReference>
<dbReference type="Proteomes" id="UP000246991">
    <property type="component" value="Unassembled WGS sequence"/>
</dbReference>
<dbReference type="PANTHER" id="PTHR41805">
    <property type="entry name" value="EXPRESSED PROTEIN"/>
    <property type="match status" value="1"/>
</dbReference>
<feature type="compositionally biased region" description="Basic and acidic residues" evidence="3">
    <location>
        <begin position="104"/>
        <end position="126"/>
    </location>
</feature>
<protein>
    <recommendedName>
        <fullName evidence="2">rRNA-processing protein FYV7</fullName>
    </recommendedName>
</protein>
<sequence>MGKPPSAKPPSDKSRKKAFSVGPANLPDGTYKRKVDKIKKSLIHKAKIKKSFAKTISGDTPDTDPHAIRAKMLLEEAAAERERAKYAELKDGENGDATTATTEMHPERRAALDQPEAARAEEDPKNVGKGAWKKREKRKKTSAFLKEEREAAKLREKQEEEERQIEARKVAMEKSKKERALRRKVMSARTAKGQQKLGRQSVLLLEKVKAQAGV</sequence>
<gene>
    <name evidence="4" type="ORF">C7212DRAFT_317758</name>
</gene>
<dbReference type="OrthoDB" id="2135053at2759"/>
<evidence type="ECO:0000256" key="1">
    <source>
        <dbReference type="ARBA" id="ARBA00006800"/>
    </source>
</evidence>
<accession>A0A317SPZ7</accession>
<feature type="region of interest" description="Disordered" evidence="3">
    <location>
        <begin position="86"/>
        <end position="143"/>
    </location>
</feature>
<comment type="similarity">
    <text evidence="1">Belongs to the FYV7 family.</text>
</comment>
<feature type="compositionally biased region" description="Basic residues" evidence="3">
    <location>
        <begin position="131"/>
        <end position="141"/>
    </location>
</feature>
<evidence type="ECO:0000313" key="5">
    <source>
        <dbReference type="Proteomes" id="UP000246991"/>
    </source>
</evidence>
<comment type="caution">
    <text evidence="4">The sequence shown here is derived from an EMBL/GenBank/DDBJ whole genome shotgun (WGS) entry which is preliminary data.</text>
</comment>
<dbReference type="EMBL" id="PYWC01000033">
    <property type="protein sequence ID" value="PWW76408.1"/>
    <property type="molecule type" value="Genomic_DNA"/>
</dbReference>
<keyword evidence="5" id="KW-1185">Reference proteome</keyword>